<protein>
    <submittedName>
        <fullName evidence="5">LacI family DNA-binding transcriptional regulator</fullName>
    </submittedName>
</protein>
<sequence length="332" mass="38081">MATIRDIAKKSGYSITTVSRVLNNDNNLSVSDDTREKIKAIAEEMGYKKKQGITQLNNVAFLYWISNEEELEDVYFKGIRTELEKQAEQRKIELIRYHQKDGIEKIDKNSSAFIAIGKLTDREIKYLEEITPHGVFLNTSRDPQNLDSVLPDLKLMTEYMIQFFEECGYERIGFIGAMDYDVETKEPIPQLREITFRNYQRERNKLREEDILIVPSSTVKNGYQIGLQAIEKMGDDLPEAFVVATDPLAIGALQAFNEKQIPIPQRVAFFSINNISVTKYVSPPLTTFHIDIPTMCETGLDLITERLFKNRTTAKTVYIQGTPIFRKSTPAK</sequence>
<dbReference type="RefSeq" id="WP_213147657.1">
    <property type="nucleotide sequence ID" value="NZ_JAGYPE020000007.1"/>
</dbReference>
<keyword evidence="7" id="KW-1185">Reference proteome</keyword>
<evidence type="ECO:0000256" key="2">
    <source>
        <dbReference type="ARBA" id="ARBA00023125"/>
    </source>
</evidence>
<dbReference type="EMBL" id="JAGYPE010000009">
    <property type="protein sequence ID" value="MBS4187843.1"/>
    <property type="molecule type" value="Genomic_DNA"/>
</dbReference>
<dbReference type="SUPFAM" id="SSF53822">
    <property type="entry name" value="Periplasmic binding protein-like I"/>
    <property type="match status" value="1"/>
</dbReference>
<dbReference type="SUPFAM" id="SSF47413">
    <property type="entry name" value="lambda repressor-like DNA-binding domains"/>
    <property type="match status" value="1"/>
</dbReference>
<dbReference type="Pfam" id="PF00356">
    <property type="entry name" value="LacI"/>
    <property type="match status" value="1"/>
</dbReference>
<evidence type="ECO:0000313" key="7">
    <source>
        <dbReference type="Proteomes" id="UP000677265"/>
    </source>
</evidence>
<comment type="caution">
    <text evidence="5">The sequence shown here is derived from an EMBL/GenBank/DDBJ whole genome shotgun (WGS) entry which is preliminary data.</text>
</comment>
<keyword evidence="3" id="KW-0804">Transcription</keyword>
<keyword evidence="2 5" id="KW-0238">DNA-binding</keyword>
<dbReference type="EMBL" id="JAGYPE020000007">
    <property type="protein sequence ID" value="MCH6265163.1"/>
    <property type="molecule type" value="Genomic_DNA"/>
</dbReference>
<dbReference type="InterPro" id="IPR028082">
    <property type="entry name" value="Peripla_BP_I"/>
</dbReference>
<dbReference type="GO" id="GO:0003700">
    <property type="term" value="F:DNA-binding transcription factor activity"/>
    <property type="evidence" value="ECO:0007669"/>
    <property type="project" value="TreeGrafter"/>
</dbReference>
<feature type="domain" description="HTH lacI-type" evidence="4">
    <location>
        <begin position="2"/>
        <end position="58"/>
    </location>
</feature>
<dbReference type="InterPro" id="IPR010982">
    <property type="entry name" value="Lambda_DNA-bd_dom_sf"/>
</dbReference>
<dbReference type="CDD" id="cd01392">
    <property type="entry name" value="HTH_LacI"/>
    <property type="match status" value="1"/>
</dbReference>
<evidence type="ECO:0000313" key="5">
    <source>
        <dbReference type="EMBL" id="MBS4187843.1"/>
    </source>
</evidence>
<dbReference type="SMART" id="SM00354">
    <property type="entry name" value="HTH_LACI"/>
    <property type="match status" value="1"/>
</dbReference>
<dbReference type="Gene3D" id="3.40.50.2300">
    <property type="match status" value="2"/>
</dbReference>
<accession>A0A942T9X1</accession>
<dbReference type="PROSITE" id="PS50932">
    <property type="entry name" value="HTH_LACI_2"/>
    <property type="match status" value="1"/>
</dbReference>
<dbReference type="Proteomes" id="UP000677265">
    <property type="component" value="Unassembled WGS sequence"/>
</dbReference>
<organism evidence="5">
    <name type="scientific">Neobacillus citreus</name>
    <dbReference type="NCBI Taxonomy" id="2833578"/>
    <lineage>
        <taxon>Bacteria</taxon>
        <taxon>Bacillati</taxon>
        <taxon>Bacillota</taxon>
        <taxon>Bacilli</taxon>
        <taxon>Bacillales</taxon>
        <taxon>Bacillaceae</taxon>
        <taxon>Neobacillus</taxon>
    </lineage>
</organism>
<gene>
    <name evidence="6" type="ORF">KHB02_006440</name>
    <name evidence="5" type="ORF">KHB02_41430</name>
</gene>
<dbReference type="CDD" id="cd01544">
    <property type="entry name" value="PBP1_GalR"/>
    <property type="match status" value="1"/>
</dbReference>
<dbReference type="Pfam" id="PF13377">
    <property type="entry name" value="Peripla_BP_3"/>
    <property type="match status" value="1"/>
</dbReference>
<dbReference type="GO" id="GO:0000976">
    <property type="term" value="F:transcription cis-regulatory region binding"/>
    <property type="evidence" value="ECO:0007669"/>
    <property type="project" value="TreeGrafter"/>
</dbReference>
<dbReference type="Gene3D" id="1.10.260.40">
    <property type="entry name" value="lambda repressor-like DNA-binding domains"/>
    <property type="match status" value="1"/>
</dbReference>
<proteinExistence type="predicted"/>
<evidence type="ECO:0000256" key="1">
    <source>
        <dbReference type="ARBA" id="ARBA00023015"/>
    </source>
</evidence>
<dbReference type="AlphaFoldDB" id="A0A942T9X1"/>
<name>A0A942T9X1_9BACI</name>
<evidence type="ECO:0000259" key="4">
    <source>
        <dbReference type="PROSITE" id="PS50932"/>
    </source>
</evidence>
<evidence type="ECO:0000256" key="3">
    <source>
        <dbReference type="ARBA" id="ARBA00023163"/>
    </source>
</evidence>
<dbReference type="InterPro" id="IPR046335">
    <property type="entry name" value="LacI/GalR-like_sensor"/>
</dbReference>
<dbReference type="InterPro" id="IPR000843">
    <property type="entry name" value="HTH_LacI"/>
</dbReference>
<reference evidence="5" key="1">
    <citation type="submission" date="2021-05" db="EMBL/GenBank/DDBJ databases">
        <title>Novel Bacillus species.</title>
        <authorList>
            <person name="Liu G."/>
        </authorList>
    </citation>
    <scope>NUCLEOTIDE SEQUENCE</scope>
    <source>
        <strain evidence="5 7">FJAT-50051</strain>
    </source>
</reference>
<dbReference type="PANTHER" id="PTHR30146:SF149">
    <property type="entry name" value="HTH-TYPE TRANSCRIPTIONAL REGULATOR EBGR"/>
    <property type="match status" value="1"/>
</dbReference>
<dbReference type="PANTHER" id="PTHR30146">
    <property type="entry name" value="LACI-RELATED TRANSCRIPTIONAL REPRESSOR"/>
    <property type="match status" value="1"/>
</dbReference>
<keyword evidence="1" id="KW-0805">Transcription regulation</keyword>
<evidence type="ECO:0000313" key="6">
    <source>
        <dbReference type="EMBL" id="MCH6265163.1"/>
    </source>
</evidence>